<evidence type="ECO:0000313" key="12">
    <source>
        <dbReference type="Proteomes" id="UP000017837"/>
    </source>
</evidence>
<dbReference type="eggNOG" id="COG4993">
    <property type="taxonomic scope" value="Bacteria"/>
</dbReference>
<dbReference type="GO" id="GO:0020037">
    <property type="term" value="F:heme binding"/>
    <property type="evidence" value="ECO:0007669"/>
    <property type="project" value="InterPro"/>
</dbReference>
<dbReference type="SUPFAM" id="SSF46626">
    <property type="entry name" value="Cytochrome c"/>
    <property type="match status" value="1"/>
</dbReference>
<dbReference type="AlphaFoldDB" id="V4Q8C7"/>
<dbReference type="InterPro" id="IPR011047">
    <property type="entry name" value="Quinoprotein_ADH-like_sf"/>
</dbReference>
<dbReference type="InterPro" id="IPR036909">
    <property type="entry name" value="Cyt_c-like_dom_sf"/>
</dbReference>
<dbReference type="InterPro" id="IPR018391">
    <property type="entry name" value="PQQ_b-propeller_rpt"/>
</dbReference>
<keyword evidence="5 9" id="KW-0732">Signal</keyword>
<evidence type="ECO:0000259" key="10">
    <source>
        <dbReference type="PROSITE" id="PS51007"/>
    </source>
</evidence>
<feature type="chain" id="PRO_5004727836" description="Cytochrome c domain-containing protein" evidence="9">
    <location>
        <begin position="17"/>
        <end position="705"/>
    </location>
</feature>
<evidence type="ECO:0000256" key="7">
    <source>
        <dbReference type="ARBA" id="ARBA00023004"/>
    </source>
</evidence>
<evidence type="ECO:0000256" key="3">
    <source>
        <dbReference type="ARBA" id="ARBA00022617"/>
    </source>
</evidence>
<evidence type="ECO:0000256" key="4">
    <source>
        <dbReference type="ARBA" id="ARBA00022723"/>
    </source>
</evidence>
<dbReference type="SMART" id="SM00564">
    <property type="entry name" value="PQQ"/>
    <property type="match status" value="5"/>
</dbReference>
<keyword evidence="3 8" id="KW-0349">Heme</keyword>
<dbReference type="PROSITE" id="PS51257">
    <property type="entry name" value="PROKAR_LIPOPROTEIN"/>
    <property type="match status" value="1"/>
</dbReference>
<dbReference type="PANTHER" id="PTHR32303:SF4">
    <property type="entry name" value="QUINOPROTEIN GLUCOSE DEHYDROGENASE"/>
    <property type="match status" value="1"/>
</dbReference>
<dbReference type="Proteomes" id="UP000017837">
    <property type="component" value="Unassembled WGS sequence"/>
</dbReference>
<evidence type="ECO:0000313" key="11">
    <source>
        <dbReference type="EMBL" id="ESQ94070.1"/>
    </source>
</evidence>
<dbReference type="InterPro" id="IPR009056">
    <property type="entry name" value="Cyt_c-like_dom"/>
</dbReference>
<dbReference type="InterPro" id="IPR017511">
    <property type="entry name" value="PQQ_mDH"/>
</dbReference>
<dbReference type="PATRIC" id="fig|1121022.4.peg.593"/>
<feature type="domain" description="Cytochrome c" evidence="10">
    <location>
        <begin position="473"/>
        <end position="549"/>
    </location>
</feature>
<gene>
    <name evidence="11" type="ORF">ABENE_02990</name>
</gene>
<proteinExistence type="inferred from homology"/>
<comment type="similarity">
    <text evidence="2">Belongs to the bacterial PQQ dehydrogenase family.</text>
</comment>
<dbReference type="STRING" id="1121022.GCA_000376105_01769"/>
<reference evidence="11 12" key="1">
    <citation type="journal article" date="2014" name="Nature">
        <title>Sequential evolution of bacterial morphology by co-option of a developmental regulator.</title>
        <authorList>
            <person name="Jiang C."/>
            <person name="Brown P.J."/>
            <person name="Ducret A."/>
            <person name="Brun Y.V."/>
        </authorList>
    </citation>
    <scope>NUCLEOTIDE SEQUENCE [LARGE SCALE GENOMIC DNA]</scope>
    <source>
        <strain evidence="11 12">DSM 16100</strain>
    </source>
</reference>
<keyword evidence="7 8" id="KW-0408">Iron</keyword>
<dbReference type="PANTHER" id="PTHR32303">
    <property type="entry name" value="QUINOPROTEIN ALCOHOL DEHYDROGENASE (CYTOCHROME C)"/>
    <property type="match status" value="1"/>
</dbReference>
<protein>
    <recommendedName>
        <fullName evidence="10">Cytochrome c domain-containing protein</fullName>
    </recommendedName>
</protein>
<dbReference type="SUPFAM" id="SSF50998">
    <property type="entry name" value="Quinoprotein alcohol dehydrogenase-like"/>
    <property type="match status" value="1"/>
</dbReference>
<dbReference type="Pfam" id="PF13442">
    <property type="entry name" value="Cytochrome_CBB3"/>
    <property type="match status" value="1"/>
</dbReference>
<dbReference type="EMBL" id="AWGB01000005">
    <property type="protein sequence ID" value="ESQ94070.1"/>
    <property type="molecule type" value="Genomic_DNA"/>
</dbReference>
<evidence type="ECO:0000256" key="8">
    <source>
        <dbReference type="PROSITE-ProRule" id="PRU00433"/>
    </source>
</evidence>
<dbReference type="GO" id="GO:0048038">
    <property type="term" value="F:quinone binding"/>
    <property type="evidence" value="ECO:0007669"/>
    <property type="project" value="InterPro"/>
</dbReference>
<keyword evidence="12" id="KW-1185">Reference proteome</keyword>
<dbReference type="Gene3D" id="2.140.10.10">
    <property type="entry name" value="Quinoprotein alcohol dehydrogenase-like superfamily"/>
    <property type="match status" value="2"/>
</dbReference>
<dbReference type="Pfam" id="PF01011">
    <property type="entry name" value="PQQ"/>
    <property type="match status" value="2"/>
</dbReference>
<accession>V4Q8C7</accession>
<evidence type="ECO:0000256" key="5">
    <source>
        <dbReference type="ARBA" id="ARBA00022729"/>
    </source>
</evidence>
<name>V4Q8C7_9CAUL</name>
<comment type="caution">
    <text evidence="11">The sequence shown here is derived from an EMBL/GenBank/DDBJ whole genome shotgun (WGS) entry which is preliminary data.</text>
</comment>
<dbReference type="PROSITE" id="PS51007">
    <property type="entry name" value="CYTC"/>
    <property type="match status" value="1"/>
</dbReference>
<dbReference type="GO" id="GO:0016020">
    <property type="term" value="C:membrane"/>
    <property type="evidence" value="ECO:0007669"/>
    <property type="project" value="InterPro"/>
</dbReference>
<comment type="cofactor">
    <cofactor evidence="1">
        <name>pyrroloquinoline quinone</name>
        <dbReference type="ChEBI" id="CHEBI:58442"/>
    </cofactor>
</comment>
<dbReference type="OrthoDB" id="9794322at2"/>
<dbReference type="GO" id="GO:0009055">
    <property type="term" value="F:electron transfer activity"/>
    <property type="evidence" value="ECO:0007669"/>
    <property type="project" value="InterPro"/>
</dbReference>
<evidence type="ECO:0000256" key="2">
    <source>
        <dbReference type="ARBA" id="ARBA00008156"/>
    </source>
</evidence>
<dbReference type="RefSeq" id="WP_018081435.1">
    <property type="nucleotide sequence ID" value="NZ_AQWM01000005.1"/>
</dbReference>
<dbReference type="CDD" id="cd10280">
    <property type="entry name" value="PQQ_mGDH"/>
    <property type="match status" value="1"/>
</dbReference>
<dbReference type="GO" id="GO:0016614">
    <property type="term" value="F:oxidoreductase activity, acting on CH-OH group of donors"/>
    <property type="evidence" value="ECO:0007669"/>
    <property type="project" value="InterPro"/>
</dbReference>
<evidence type="ECO:0000256" key="9">
    <source>
        <dbReference type="SAM" id="SignalP"/>
    </source>
</evidence>
<evidence type="ECO:0000256" key="6">
    <source>
        <dbReference type="ARBA" id="ARBA00023002"/>
    </source>
</evidence>
<keyword evidence="4 8" id="KW-0479">Metal-binding</keyword>
<evidence type="ECO:0000256" key="1">
    <source>
        <dbReference type="ARBA" id="ARBA00001931"/>
    </source>
</evidence>
<organism evidence="11 12">
    <name type="scientific">Asticcacaulis benevestitus DSM 16100 = ATCC BAA-896</name>
    <dbReference type="NCBI Taxonomy" id="1121022"/>
    <lineage>
        <taxon>Bacteria</taxon>
        <taxon>Pseudomonadati</taxon>
        <taxon>Pseudomonadota</taxon>
        <taxon>Alphaproteobacteria</taxon>
        <taxon>Caulobacterales</taxon>
        <taxon>Caulobacteraceae</taxon>
        <taxon>Asticcacaulis</taxon>
    </lineage>
</organism>
<dbReference type="GO" id="GO:0046872">
    <property type="term" value="F:metal ion binding"/>
    <property type="evidence" value="ECO:0007669"/>
    <property type="project" value="UniProtKB-KW"/>
</dbReference>
<dbReference type="InterPro" id="IPR002372">
    <property type="entry name" value="PQQ_rpt_dom"/>
</dbReference>
<feature type="signal peptide" evidence="9">
    <location>
        <begin position="1"/>
        <end position="16"/>
    </location>
</feature>
<keyword evidence="6" id="KW-0560">Oxidoreductase</keyword>
<sequence length="705" mass="75236">MHVTKALGLSLLFALAACSGERPIDDTSLTSGADWAVYHGNANGTHYSTLDQINTDNVKNLKVAWRFDTGDGFGEGGSGSDMEGNPLIIRGQLYAVSPKGRVFCLDAAKGKQLWVFDPAFGDVVNTKQRLRGVSYWSNAREERILFTFRSKLMAVDARTGVLIEGFGHNGEVDLKAGLGRDPSTISVSNVTPGVVYKDLIIMGSTGNTPGHIRAYDVRTGALKWIFHTIPHPGEAGYETWPKDAWKTAMGANAWSGLTLDPENGIVYVPLGSAGMGNKDFYGGDRAGDNLFGTSLVALDAATGKRRWHFQLVKHDVWDRDPPTPPTLITVGGKPALAQVTKAGVVFILDRLTGQSLYPLQELRPPASDIPGEITSSTQVLPLKPEPFARQTLTADLLTQRTPEAHAAVAKTFATVRSRGAFDPPSIGGTILLPGMDGGAEYGGAAYDPQTGLLYVNANEMAWILKVKKQPPLIAGRSGEALYQNACATCHGVERKGSPPEFPSLVGVAQRLTDAQIERQITVGGGRMPAFAQFDAADRAALIGYLKGDPRQTAQKEAPAYPSTDGDPYVFDGYTRFLDPDGYPAIAPPWGTLSAINVNTGEYAWKIPLGGYPELADQTTGSENYGGAVVTAGGVVFIAATIYDNRFRAFDKRTGKLLWQTTLPAAGIATPATYSVGKKQYVVISAGGGKNAKVKPGGEIIAYSLP</sequence>